<evidence type="ECO:0000259" key="5">
    <source>
        <dbReference type="PROSITE" id="PS51795"/>
    </source>
</evidence>
<evidence type="ECO:0000313" key="6">
    <source>
        <dbReference type="EMBL" id="CAK9166605.1"/>
    </source>
</evidence>
<dbReference type="Pfam" id="PF04570">
    <property type="entry name" value="zf-FLZ"/>
    <property type="match status" value="1"/>
</dbReference>
<dbReference type="PROSITE" id="PS51795">
    <property type="entry name" value="ZF_FLZ"/>
    <property type="match status" value="1"/>
</dbReference>
<dbReference type="PANTHER" id="PTHR46868">
    <property type="entry name" value="FCS-LIKE ZINC FINGER 11"/>
    <property type="match status" value="1"/>
</dbReference>
<sequence>MLMKRTTSHQKDQHLGHLMSDVVSESYSHSDVLGQKHKTNSIFNVPGLFVGFNPKGSESDSVRSPTSPLDFRVFSNLGIPFRSPRSSHERDQKSWDCNKVGLSIIDSLDDEKKQSGRFLRSSESKNILFGPQMRIKTPNFGSQNSAFEASKSVPKNYLISPQTHPRPSNLQKGNSDVMFEIGETSLDPVLFQKSRSCSLDSGRSESHFTGFTNLMTNSSSGIFCSENGINPVLSPSHVARGSSKLSNSLGTTPTSFPVSIGSGNGLTGSLSASEIELSEDYTCVRTHGSNPKTVHIFGDCILECHNNTNFSKSEEQEVALPQEVKFPEVPVAYPSSGFLSFCYSCEKKLEGEDIYMYRGEKAFCSWSCRSQEILIEEAIEKTDDVSKSIKSNGCDELFETGLFISI</sequence>
<dbReference type="InterPro" id="IPR007650">
    <property type="entry name" value="Zf-FLZ_dom"/>
</dbReference>
<evidence type="ECO:0000256" key="1">
    <source>
        <dbReference type="ARBA" id="ARBA00009374"/>
    </source>
</evidence>
<proteinExistence type="inferred from homology"/>
<evidence type="ECO:0000256" key="3">
    <source>
        <dbReference type="ARBA" id="ARBA00022771"/>
    </source>
</evidence>
<evidence type="ECO:0000256" key="2">
    <source>
        <dbReference type="ARBA" id="ARBA00022723"/>
    </source>
</evidence>
<dbReference type="AlphaFoldDB" id="A0ABC8TB33"/>
<keyword evidence="7" id="KW-1185">Reference proteome</keyword>
<accession>A0ABC8TB33</accession>
<protein>
    <recommendedName>
        <fullName evidence="5">FLZ-type domain-containing protein</fullName>
    </recommendedName>
</protein>
<comment type="similarity">
    <text evidence="1">Belongs to the FLZ family.</text>
</comment>
<dbReference type="PANTHER" id="PTHR46868:SF3">
    <property type="entry name" value="FCS-LIKE ZINC FINGER 11"/>
    <property type="match status" value="1"/>
</dbReference>
<name>A0ABC8TB33_9AQUA</name>
<comment type="caution">
    <text evidence="6">The sequence shown here is derived from an EMBL/GenBank/DDBJ whole genome shotgun (WGS) entry which is preliminary data.</text>
</comment>
<evidence type="ECO:0000313" key="7">
    <source>
        <dbReference type="Proteomes" id="UP001642360"/>
    </source>
</evidence>
<evidence type="ECO:0000256" key="4">
    <source>
        <dbReference type="PROSITE-ProRule" id="PRU01131"/>
    </source>
</evidence>
<dbReference type="Proteomes" id="UP001642360">
    <property type="component" value="Unassembled WGS sequence"/>
</dbReference>
<dbReference type="GO" id="GO:0008270">
    <property type="term" value="F:zinc ion binding"/>
    <property type="evidence" value="ECO:0007669"/>
    <property type="project" value="UniProtKB-KW"/>
</dbReference>
<keyword evidence="3" id="KW-0862">Zinc</keyword>
<dbReference type="EMBL" id="CAUOFW020004636">
    <property type="protein sequence ID" value="CAK9166605.1"/>
    <property type="molecule type" value="Genomic_DNA"/>
</dbReference>
<reference evidence="6 7" key="1">
    <citation type="submission" date="2024-02" db="EMBL/GenBank/DDBJ databases">
        <authorList>
            <person name="Vignale AGUSTIN F."/>
            <person name="Sosa J E."/>
            <person name="Modenutti C."/>
        </authorList>
    </citation>
    <scope>NUCLEOTIDE SEQUENCE [LARGE SCALE GENOMIC DNA]</scope>
</reference>
<keyword evidence="2" id="KW-0479">Metal-binding</keyword>
<feature type="zinc finger region" description="FLZ-type" evidence="4">
    <location>
        <begin position="337"/>
        <end position="380"/>
    </location>
</feature>
<organism evidence="6 7">
    <name type="scientific">Ilex paraguariensis</name>
    <name type="common">yerba mate</name>
    <dbReference type="NCBI Taxonomy" id="185542"/>
    <lineage>
        <taxon>Eukaryota</taxon>
        <taxon>Viridiplantae</taxon>
        <taxon>Streptophyta</taxon>
        <taxon>Embryophyta</taxon>
        <taxon>Tracheophyta</taxon>
        <taxon>Spermatophyta</taxon>
        <taxon>Magnoliopsida</taxon>
        <taxon>eudicotyledons</taxon>
        <taxon>Gunneridae</taxon>
        <taxon>Pentapetalae</taxon>
        <taxon>asterids</taxon>
        <taxon>campanulids</taxon>
        <taxon>Aquifoliales</taxon>
        <taxon>Aquifoliaceae</taxon>
        <taxon>Ilex</taxon>
    </lineage>
</organism>
<feature type="domain" description="FLZ-type" evidence="5">
    <location>
        <begin position="337"/>
        <end position="380"/>
    </location>
</feature>
<keyword evidence="3" id="KW-0863">Zinc-finger</keyword>
<dbReference type="InterPro" id="IPR044585">
    <property type="entry name" value="FLZ10/11"/>
</dbReference>
<gene>
    <name evidence="6" type="ORF">ILEXP_LOCUS35833</name>
</gene>